<evidence type="ECO:0000313" key="1">
    <source>
        <dbReference type="EMBL" id="KAK1127148.1"/>
    </source>
</evidence>
<name>A0AA40FXE3_9HYME</name>
<reference evidence="1" key="1">
    <citation type="submission" date="2021-10" db="EMBL/GenBank/DDBJ databases">
        <title>Melipona bicolor Genome sequencing and assembly.</title>
        <authorList>
            <person name="Araujo N.S."/>
            <person name="Arias M.C."/>
        </authorList>
    </citation>
    <scope>NUCLEOTIDE SEQUENCE</scope>
    <source>
        <strain evidence="1">USP_2M_L1-L4_2017</strain>
        <tissue evidence="1">Whole body</tissue>
    </source>
</reference>
<organism evidence="1 2">
    <name type="scientific">Melipona bicolor</name>
    <dbReference type="NCBI Taxonomy" id="60889"/>
    <lineage>
        <taxon>Eukaryota</taxon>
        <taxon>Metazoa</taxon>
        <taxon>Ecdysozoa</taxon>
        <taxon>Arthropoda</taxon>
        <taxon>Hexapoda</taxon>
        <taxon>Insecta</taxon>
        <taxon>Pterygota</taxon>
        <taxon>Neoptera</taxon>
        <taxon>Endopterygota</taxon>
        <taxon>Hymenoptera</taxon>
        <taxon>Apocrita</taxon>
        <taxon>Aculeata</taxon>
        <taxon>Apoidea</taxon>
        <taxon>Anthophila</taxon>
        <taxon>Apidae</taxon>
        <taxon>Melipona</taxon>
    </lineage>
</organism>
<dbReference type="AlphaFoldDB" id="A0AA40FXE3"/>
<accession>A0AA40FXE3</accession>
<dbReference type="Proteomes" id="UP001177670">
    <property type="component" value="Unassembled WGS sequence"/>
</dbReference>
<comment type="caution">
    <text evidence="1">The sequence shown here is derived from an EMBL/GenBank/DDBJ whole genome shotgun (WGS) entry which is preliminary data.</text>
</comment>
<dbReference type="EMBL" id="JAHYIQ010000012">
    <property type="protein sequence ID" value="KAK1127148.1"/>
    <property type="molecule type" value="Genomic_DNA"/>
</dbReference>
<keyword evidence="2" id="KW-1185">Reference proteome</keyword>
<gene>
    <name evidence="1" type="ORF">K0M31_003696</name>
</gene>
<proteinExistence type="predicted"/>
<sequence>MHYPSGFSRAFAEADGPKVVGIEKRQAKGGPGRLWKPARLRRRKGGKGGGRAVCVRWYNSSSYRLRRRRQAKSPGAGRER</sequence>
<evidence type="ECO:0000313" key="2">
    <source>
        <dbReference type="Proteomes" id="UP001177670"/>
    </source>
</evidence>
<protein>
    <submittedName>
        <fullName evidence="1">Uncharacterized protein</fullName>
    </submittedName>
</protein>